<dbReference type="InterPro" id="IPR005119">
    <property type="entry name" value="LysR_subst-bd"/>
</dbReference>
<keyword evidence="3" id="KW-0238">DNA-binding</keyword>
<gene>
    <name evidence="6" type="ORF">SIDU_18530</name>
</gene>
<dbReference type="PANTHER" id="PTHR30118">
    <property type="entry name" value="HTH-TYPE TRANSCRIPTIONAL REGULATOR LEUO-RELATED"/>
    <property type="match status" value="1"/>
</dbReference>
<feature type="domain" description="HTH lysR-type" evidence="5">
    <location>
        <begin position="6"/>
        <end position="63"/>
    </location>
</feature>
<dbReference type="SMR" id="A0A1L5BUY7"/>
<dbReference type="KEGG" id="sinb:SIDU_18530"/>
<protein>
    <submittedName>
        <fullName evidence="6">Transcriptional regulator</fullName>
    </submittedName>
</protein>
<organism evidence="6 7">
    <name type="scientific">Sphingobium indicum (strain DSM 16412 / CCM 7286 / MTCC 6364 / B90A)</name>
    <dbReference type="NCBI Taxonomy" id="861109"/>
    <lineage>
        <taxon>Bacteria</taxon>
        <taxon>Pseudomonadati</taxon>
        <taxon>Pseudomonadota</taxon>
        <taxon>Alphaproteobacteria</taxon>
        <taxon>Sphingomonadales</taxon>
        <taxon>Sphingomonadaceae</taxon>
        <taxon>Sphingobium</taxon>
    </lineage>
</organism>
<dbReference type="SUPFAM" id="SSF46785">
    <property type="entry name" value="Winged helix' DNA-binding domain"/>
    <property type="match status" value="1"/>
</dbReference>
<keyword evidence="4" id="KW-0804">Transcription</keyword>
<proteinExistence type="inferred from homology"/>
<dbReference type="InterPro" id="IPR036388">
    <property type="entry name" value="WH-like_DNA-bd_sf"/>
</dbReference>
<dbReference type="InterPro" id="IPR036390">
    <property type="entry name" value="WH_DNA-bd_sf"/>
</dbReference>
<evidence type="ECO:0000313" key="6">
    <source>
        <dbReference type="EMBL" id="APL96671.1"/>
    </source>
</evidence>
<evidence type="ECO:0000256" key="1">
    <source>
        <dbReference type="ARBA" id="ARBA00009437"/>
    </source>
</evidence>
<dbReference type="AlphaFoldDB" id="A0A1L5BUY7"/>
<geneLocation type="plasmid" evidence="6 7">
    <name>pSRL3</name>
</geneLocation>
<dbReference type="InterPro" id="IPR050389">
    <property type="entry name" value="LysR-type_TF"/>
</dbReference>
<dbReference type="EMBL" id="CP013073">
    <property type="protein sequence ID" value="APL96671.1"/>
    <property type="molecule type" value="Genomic_DNA"/>
</dbReference>
<dbReference type="CDD" id="cd08459">
    <property type="entry name" value="PBP2_DntR_NahR_LinR_like"/>
    <property type="match status" value="1"/>
</dbReference>
<dbReference type="InterPro" id="IPR000847">
    <property type="entry name" value="LysR_HTH_N"/>
</dbReference>
<evidence type="ECO:0000256" key="2">
    <source>
        <dbReference type="ARBA" id="ARBA00023015"/>
    </source>
</evidence>
<dbReference type="GO" id="GO:0003700">
    <property type="term" value="F:DNA-binding transcription factor activity"/>
    <property type="evidence" value="ECO:0007669"/>
    <property type="project" value="InterPro"/>
</dbReference>
<dbReference type="Pfam" id="PF03466">
    <property type="entry name" value="LysR_substrate"/>
    <property type="match status" value="1"/>
</dbReference>
<dbReference type="PROSITE" id="PS50931">
    <property type="entry name" value="HTH_LYSR"/>
    <property type="match status" value="1"/>
</dbReference>
<dbReference type="Proteomes" id="UP000004550">
    <property type="component" value="Plasmid pSRL3"/>
</dbReference>
<accession>A0A1L5BUY7</accession>
<dbReference type="Pfam" id="PF00126">
    <property type="entry name" value="HTH_1"/>
    <property type="match status" value="1"/>
</dbReference>
<dbReference type="Gene3D" id="3.40.190.10">
    <property type="entry name" value="Periplasmic binding protein-like II"/>
    <property type="match status" value="2"/>
</dbReference>
<dbReference type="GO" id="GO:0003677">
    <property type="term" value="F:DNA binding"/>
    <property type="evidence" value="ECO:0007669"/>
    <property type="project" value="UniProtKB-KW"/>
</dbReference>
<comment type="similarity">
    <text evidence="1">Belongs to the LysR transcriptional regulatory family.</text>
</comment>
<name>A0A1L5BUY7_SPHIB</name>
<dbReference type="PRINTS" id="PR00039">
    <property type="entry name" value="HTHLYSR"/>
</dbReference>
<evidence type="ECO:0000313" key="7">
    <source>
        <dbReference type="Proteomes" id="UP000004550"/>
    </source>
</evidence>
<evidence type="ECO:0000259" key="5">
    <source>
        <dbReference type="PROSITE" id="PS50931"/>
    </source>
</evidence>
<sequence length="303" mass="33638">MNIDDLDFRHLVLLDALLKRHSVSAAARELDLPQPTASHGLARLRKALGDPLLVRARDGMEPTPRAEAIAGVVQQLLELRRDLAEGGQTFSPDRLKREFIIAGSDIAHLVVLTALHSAARFEAPHTSYRALTLSGDEMVSALETGHVDIAVGAYPSLVAGIKTQRLYQEEYLCFGKEGHPFIKSGETDDFMAADHIVVSTKGMAHAHRAVERALLDKIHPDRIRIVASSFLVALAACFESDLILTAPARVIGRLAEVYGLRAVRPPILMEAFEVRQYWHARNQDDPPHRWLRQLLHKVLSARM</sequence>
<dbReference type="SUPFAM" id="SSF53850">
    <property type="entry name" value="Periplasmic binding protein-like II"/>
    <property type="match status" value="1"/>
</dbReference>
<keyword evidence="6" id="KW-0614">Plasmid</keyword>
<evidence type="ECO:0000256" key="3">
    <source>
        <dbReference type="ARBA" id="ARBA00023125"/>
    </source>
</evidence>
<keyword evidence="2" id="KW-0805">Transcription regulation</keyword>
<reference evidence="6 7" key="1">
    <citation type="journal article" date="2012" name="J. Bacteriol.">
        <title>Genome sequence of Sphingobium indicum B90A, a hexachlorocyclohexane-degrading bacterium.</title>
        <authorList>
            <person name="Anand S."/>
            <person name="Sangwan N."/>
            <person name="Lata P."/>
            <person name="Kaur J."/>
            <person name="Dua A."/>
            <person name="Singh A.K."/>
            <person name="Verma M."/>
            <person name="Kaur J."/>
            <person name="Khurana J.P."/>
            <person name="Khurana P."/>
            <person name="Mathur S."/>
            <person name="Lal R."/>
        </authorList>
    </citation>
    <scope>NUCLEOTIDE SEQUENCE [LARGE SCALE GENOMIC DNA]</scope>
    <source>
        <strain evidence="7">DSM 16412 / CCM 7286 / MTCC 6364 / B90A</strain>
        <plasmid evidence="6">pSRL3</plasmid>
    </source>
</reference>
<dbReference type="PANTHER" id="PTHR30118:SF15">
    <property type="entry name" value="TRANSCRIPTIONAL REGULATORY PROTEIN"/>
    <property type="match status" value="1"/>
</dbReference>
<evidence type="ECO:0000256" key="4">
    <source>
        <dbReference type="ARBA" id="ARBA00023163"/>
    </source>
</evidence>
<dbReference type="Gene3D" id="1.10.10.10">
    <property type="entry name" value="Winged helix-like DNA-binding domain superfamily/Winged helix DNA-binding domain"/>
    <property type="match status" value="1"/>
</dbReference>